<dbReference type="Proteomes" id="UP000176005">
    <property type="component" value="Unassembled WGS sequence"/>
</dbReference>
<dbReference type="AlphaFoldDB" id="A0A1E7L5S8"/>
<comment type="caution">
    <text evidence="2">The sequence shown here is derived from an EMBL/GenBank/DDBJ whole genome shotgun (WGS) entry which is preliminary data.</text>
</comment>
<sequence>MDHPPLDGGVSPLWFTSARLFAPDITGKGSSIGDTYEPDESHPEDAAPPGAIPAITLYPSA</sequence>
<accession>A0A1E7L5S8</accession>
<reference evidence="2 3" key="1">
    <citation type="journal article" date="2016" name="Front. Microbiol.">
        <title>Comparative Genomics Analysis of Streptomyces Species Reveals Their Adaptation to the Marine Environment and Their Diversity at the Genomic Level.</title>
        <authorList>
            <person name="Tian X."/>
            <person name="Zhang Z."/>
            <person name="Yang T."/>
            <person name="Chen M."/>
            <person name="Li J."/>
            <person name="Chen F."/>
            <person name="Yang J."/>
            <person name="Li W."/>
            <person name="Zhang B."/>
            <person name="Zhang Z."/>
            <person name="Wu J."/>
            <person name="Zhang C."/>
            <person name="Long L."/>
            <person name="Xiao J."/>
        </authorList>
    </citation>
    <scope>NUCLEOTIDE SEQUENCE [LARGE SCALE GENOMIC DNA]</scope>
    <source>
        <strain evidence="2 3">SCSIO 10429</strain>
    </source>
</reference>
<evidence type="ECO:0000256" key="1">
    <source>
        <dbReference type="SAM" id="MobiDB-lite"/>
    </source>
</evidence>
<evidence type="ECO:0000313" key="3">
    <source>
        <dbReference type="Proteomes" id="UP000176005"/>
    </source>
</evidence>
<feature type="region of interest" description="Disordered" evidence="1">
    <location>
        <begin position="26"/>
        <end position="52"/>
    </location>
</feature>
<name>A0A1E7L5S8_9ACTN</name>
<dbReference type="RefSeq" id="WP_070016926.1">
    <property type="nucleotide sequence ID" value="NZ_LJGW01000218.1"/>
</dbReference>
<keyword evidence="3" id="KW-1185">Reference proteome</keyword>
<evidence type="ECO:0000313" key="2">
    <source>
        <dbReference type="EMBL" id="OEV11518.1"/>
    </source>
</evidence>
<gene>
    <name evidence="2" type="ORF">AN218_12500</name>
</gene>
<proteinExistence type="predicted"/>
<dbReference type="EMBL" id="LJGW01000218">
    <property type="protein sequence ID" value="OEV11518.1"/>
    <property type="molecule type" value="Genomic_DNA"/>
</dbReference>
<protein>
    <submittedName>
        <fullName evidence="2">Uncharacterized protein</fullName>
    </submittedName>
</protein>
<organism evidence="2 3">
    <name type="scientific">Streptomyces nanshensis</name>
    <dbReference type="NCBI Taxonomy" id="518642"/>
    <lineage>
        <taxon>Bacteria</taxon>
        <taxon>Bacillati</taxon>
        <taxon>Actinomycetota</taxon>
        <taxon>Actinomycetes</taxon>
        <taxon>Kitasatosporales</taxon>
        <taxon>Streptomycetaceae</taxon>
        <taxon>Streptomyces</taxon>
    </lineage>
</organism>